<evidence type="ECO:0000256" key="3">
    <source>
        <dbReference type="ARBA" id="ARBA00023125"/>
    </source>
</evidence>
<dbReference type="PANTHER" id="PTHR30204:SF69">
    <property type="entry name" value="MERR-FAMILY TRANSCRIPTIONAL REGULATOR"/>
    <property type="match status" value="1"/>
</dbReference>
<dbReference type="GO" id="GO:0003677">
    <property type="term" value="F:DNA binding"/>
    <property type="evidence" value="ECO:0007669"/>
    <property type="project" value="UniProtKB-KW"/>
</dbReference>
<evidence type="ECO:0000259" key="5">
    <source>
        <dbReference type="PROSITE" id="PS50937"/>
    </source>
</evidence>
<dbReference type="Proteomes" id="UP000196118">
    <property type="component" value="Chromosome"/>
</dbReference>
<feature type="domain" description="HTH merR-type" evidence="5">
    <location>
        <begin position="5"/>
        <end position="74"/>
    </location>
</feature>
<dbReference type="AlphaFoldDB" id="A0A1Y0VW17"/>
<dbReference type="SMART" id="SM00422">
    <property type="entry name" value="HTH_MERR"/>
    <property type="match status" value="1"/>
</dbReference>
<dbReference type="GO" id="GO:0003700">
    <property type="term" value="F:DNA-binding transcription factor activity"/>
    <property type="evidence" value="ECO:0007669"/>
    <property type="project" value="InterPro"/>
</dbReference>
<dbReference type="PANTHER" id="PTHR30204">
    <property type="entry name" value="REDOX-CYCLING DRUG-SENSING TRANSCRIPTIONAL ACTIVATOR SOXR"/>
    <property type="match status" value="1"/>
</dbReference>
<dbReference type="InterPro" id="IPR047057">
    <property type="entry name" value="MerR_fam"/>
</dbReference>
<organism evidence="6 7">
    <name type="scientific">Pediococcus pentosaceus</name>
    <dbReference type="NCBI Taxonomy" id="1255"/>
    <lineage>
        <taxon>Bacteria</taxon>
        <taxon>Bacillati</taxon>
        <taxon>Bacillota</taxon>
        <taxon>Bacilli</taxon>
        <taxon>Lactobacillales</taxon>
        <taxon>Lactobacillaceae</taxon>
        <taxon>Pediococcus</taxon>
    </lineage>
</organism>
<dbReference type="PROSITE" id="PS50937">
    <property type="entry name" value="HTH_MERR_2"/>
    <property type="match status" value="1"/>
</dbReference>
<evidence type="ECO:0000256" key="2">
    <source>
        <dbReference type="ARBA" id="ARBA00023015"/>
    </source>
</evidence>
<reference evidence="6 7" key="1">
    <citation type="submission" date="2017-05" db="EMBL/GenBank/DDBJ databases">
        <title>Genome sequence of Pediococcus pentosaceus strain SRCM100892.</title>
        <authorList>
            <person name="Cho S.H."/>
        </authorList>
    </citation>
    <scope>NUCLEOTIDE SEQUENCE [LARGE SCALE GENOMIC DNA]</scope>
    <source>
        <strain evidence="6 7">SRCM100892</strain>
    </source>
</reference>
<dbReference type="InterPro" id="IPR009061">
    <property type="entry name" value="DNA-bd_dom_put_sf"/>
</dbReference>
<dbReference type="SUPFAM" id="SSF46955">
    <property type="entry name" value="Putative DNA-binding domain"/>
    <property type="match status" value="1"/>
</dbReference>
<keyword evidence="4" id="KW-0804">Transcription</keyword>
<evidence type="ECO:0000313" key="7">
    <source>
        <dbReference type="Proteomes" id="UP000196118"/>
    </source>
</evidence>
<evidence type="ECO:0000313" key="6">
    <source>
        <dbReference type="EMBL" id="ARW20326.1"/>
    </source>
</evidence>
<keyword evidence="1" id="KW-0678">Repressor</keyword>
<gene>
    <name evidence="6" type="ORF">S100892_01783</name>
</gene>
<dbReference type="EMBL" id="CP021474">
    <property type="protein sequence ID" value="ARW20326.1"/>
    <property type="molecule type" value="Genomic_DNA"/>
</dbReference>
<accession>A0A1Y0VW17</accession>
<dbReference type="Gene3D" id="1.10.1660.10">
    <property type="match status" value="1"/>
</dbReference>
<evidence type="ECO:0000256" key="4">
    <source>
        <dbReference type="ARBA" id="ARBA00023163"/>
    </source>
</evidence>
<keyword evidence="2" id="KW-0805">Transcription regulation</keyword>
<evidence type="ECO:0000256" key="1">
    <source>
        <dbReference type="ARBA" id="ARBA00022491"/>
    </source>
</evidence>
<name>A0A1Y0VW17_PEDPE</name>
<protein>
    <submittedName>
        <fullName evidence="6">HTH-type transcriptional regulator ZntR like protein</fullName>
    </submittedName>
</protein>
<sequence length="237" mass="27243">MPEKLVTISTLARLLKTTNHTIRYYEDEGLFKPAEIAPNGYRKYGMSQAYQLSFILFLRQLDFSVASIKQILQTNPSVTDLLLAKKIAIQTERHRLEQLEKILDDQLNIHQSSASPTLKVATPIYLQSVKRLPIYYDFGITEIMDGNWNPDFILRKLYYVIIPDYYDICLVSTKPTSQKIAPGEYQLTPIKASSAESFDQQLAPYLKNQKRIIALEDRRGFLTANSNLVIHLLIQKT</sequence>
<dbReference type="InterPro" id="IPR000551">
    <property type="entry name" value="MerR-type_HTH_dom"/>
</dbReference>
<proteinExistence type="predicted"/>
<keyword evidence="3" id="KW-0238">DNA-binding</keyword>
<dbReference type="CDD" id="cd04768">
    <property type="entry name" value="HTH_BmrR-like"/>
    <property type="match status" value="1"/>
</dbReference>
<dbReference type="Pfam" id="PF13411">
    <property type="entry name" value="MerR_1"/>
    <property type="match status" value="1"/>
</dbReference>